<protein>
    <recommendedName>
        <fullName evidence="2">N-acetylglucosaminylphosphatidylinositol deacetylase</fullName>
        <ecNumber evidence="2">3.5.1.89</ecNumber>
    </recommendedName>
</protein>
<dbReference type="GO" id="GO:0016020">
    <property type="term" value="C:membrane"/>
    <property type="evidence" value="ECO:0007669"/>
    <property type="project" value="GOC"/>
</dbReference>
<evidence type="ECO:0000256" key="1">
    <source>
        <dbReference type="ARBA" id="ARBA00006066"/>
    </source>
</evidence>
<accession>A0A8K0WN10</accession>
<sequence>MQSLSLRNKRICLLIAHPDDEAMFFAPTLLALTQHGTGNTVKILCLSSGDADGLGDIRKKELIESGLMLGLRRAEDITIVDRPHISTLLSATFVQDDPSDGAAIDALITFDAHGVSGHPNHSSLYHGAKAFVAALVHGEPGQSSHIDLYCLKSVSLLRKYMSALDALTTFAIAWGRGVGPGDKHVAHPDGLVFMAGLYGPGGVSKAWQAMTRAHRSQMVWFRYGWIALSRYMVVNDLWLENKPGSHI</sequence>
<dbReference type="GO" id="GO:0006506">
    <property type="term" value="P:GPI anchor biosynthetic process"/>
    <property type="evidence" value="ECO:0007669"/>
    <property type="project" value="UniProtKB-UniPathway"/>
</dbReference>
<dbReference type="InterPro" id="IPR003737">
    <property type="entry name" value="GlcNAc_PI_deacetylase-related"/>
</dbReference>
<dbReference type="InterPro" id="IPR024078">
    <property type="entry name" value="LmbE-like_dom_sf"/>
</dbReference>
<organism evidence="3 4">
    <name type="scientific">Stachybotrys elegans</name>
    <dbReference type="NCBI Taxonomy" id="80388"/>
    <lineage>
        <taxon>Eukaryota</taxon>
        <taxon>Fungi</taxon>
        <taxon>Dikarya</taxon>
        <taxon>Ascomycota</taxon>
        <taxon>Pezizomycotina</taxon>
        <taxon>Sordariomycetes</taxon>
        <taxon>Hypocreomycetidae</taxon>
        <taxon>Hypocreales</taxon>
        <taxon>Stachybotryaceae</taxon>
        <taxon>Stachybotrys</taxon>
    </lineage>
</organism>
<reference evidence="3" key="1">
    <citation type="journal article" date="2021" name="Nat. Commun.">
        <title>Genetic determinants of endophytism in the Arabidopsis root mycobiome.</title>
        <authorList>
            <person name="Mesny F."/>
            <person name="Miyauchi S."/>
            <person name="Thiergart T."/>
            <person name="Pickel B."/>
            <person name="Atanasova L."/>
            <person name="Karlsson M."/>
            <person name="Huettel B."/>
            <person name="Barry K.W."/>
            <person name="Haridas S."/>
            <person name="Chen C."/>
            <person name="Bauer D."/>
            <person name="Andreopoulos W."/>
            <person name="Pangilinan J."/>
            <person name="LaButti K."/>
            <person name="Riley R."/>
            <person name="Lipzen A."/>
            <person name="Clum A."/>
            <person name="Drula E."/>
            <person name="Henrissat B."/>
            <person name="Kohler A."/>
            <person name="Grigoriev I.V."/>
            <person name="Martin F.M."/>
            <person name="Hacquard S."/>
        </authorList>
    </citation>
    <scope>NUCLEOTIDE SEQUENCE</scope>
    <source>
        <strain evidence="3">MPI-CAGE-CH-0235</strain>
    </source>
</reference>
<proteinExistence type="inferred from homology"/>
<dbReference type="GO" id="GO:0000225">
    <property type="term" value="F:N-acetylglucosaminylphosphatidylinositol deacetylase activity"/>
    <property type="evidence" value="ECO:0007669"/>
    <property type="project" value="UniProtKB-EC"/>
</dbReference>
<dbReference type="AlphaFoldDB" id="A0A8K0WN10"/>
<keyword evidence="4" id="KW-1185">Reference proteome</keyword>
<name>A0A8K0WN10_9HYPO</name>
<evidence type="ECO:0000256" key="2">
    <source>
        <dbReference type="ARBA" id="ARBA00012176"/>
    </source>
</evidence>
<dbReference type="SUPFAM" id="SSF102588">
    <property type="entry name" value="LmbE-like"/>
    <property type="match status" value="1"/>
</dbReference>
<comment type="similarity">
    <text evidence="1">Belongs to the PIGL family.</text>
</comment>
<comment type="caution">
    <text evidence="3">The sequence shown here is derived from an EMBL/GenBank/DDBJ whole genome shotgun (WGS) entry which is preliminary data.</text>
</comment>
<dbReference type="OrthoDB" id="440160at2759"/>
<evidence type="ECO:0000313" key="3">
    <source>
        <dbReference type="EMBL" id="KAH7310610.1"/>
    </source>
</evidence>
<dbReference type="Gene3D" id="3.40.50.10320">
    <property type="entry name" value="LmbE-like"/>
    <property type="match status" value="1"/>
</dbReference>
<dbReference type="EMBL" id="JAGPNK010000012">
    <property type="protein sequence ID" value="KAH7310610.1"/>
    <property type="molecule type" value="Genomic_DNA"/>
</dbReference>
<dbReference type="UniPathway" id="UPA00196"/>
<gene>
    <name evidence="3" type="ORF">B0I35DRAFT_412099</name>
</gene>
<dbReference type="GO" id="GO:0005783">
    <property type="term" value="C:endoplasmic reticulum"/>
    <property type="evidence" value="ECO:0007669"/>
    <property type="project" value="TreeGrafter"/>
</dbReference>
<dbReference type="PANTHER" id="PTHR12993">
    <property type="entry name" value="N-ACETYLGLUCOSAMINYL-PHOSPHATIDYLINOSITOL DE-N-ACETYLASE-RELATED"/>
    <property type="match status" value="1"/>
</dbReference>
<dbReference type="Proteomes" id="UP000813444">
    <property type="component" value="Unassembled WGS sequence"/>
</dbReference>
<evidence type="ECO:0000313" key="4">
    <source>
        <dbReference type="Proteomes" id="UP000813444"/>
    </source>
</evidence>
<dbReference type="EC" id="3.5.1.89" evidence="2"/>
<dbReference type="Pfam" id="PF02585">
    <property type="entry name" value="PIG-L"/>
    <property type="match status" value="1"/>
</dbReference>
<dbReference type="PANTHER" id="PTHR12993:SF11">
    <property type="entry name" value="N-ACETYLGLUCOSAMINYL-PHOSPHATIDYLINOSITOL DE-N-ACETYLASE"/>
    <property type="match status" value="1"/>
</dbReference>